<organism evidence="2 3">
    <name type="scientific">Nitzschia inconspicua</name>
    <dbReference type="NCBI Taxonomy" id="303405"/>
    <lineage>
        <taxon>Eukaryota</taxon>
        <taxon>Sar</taxon>
        <taxon>Stramenopiles</taxon>
        <taxon>Ochrophyta</taxon>
        <taxon>Bacillariophyta</taxon>
        <taxon>Bacillariophyceae</taxon>
        <taxon>Bacillariophycidae</taxon>
        <taxon>Bacillariales</taxon>
        <taxon>Bacillariaceae</taxon>
        <taxon>Nitzschia</taxon>
    </lineage>
</organism>
<reference evidence="2" key="1">
    <citation type="journal article" date="2021" name="Sci. Rep.">
        <title>Diploid genomic architecture of Nitzschia inconspicua, an elite biomass production diatom.</title>
        <authorList>
            <person name="Oliver A."/>
            <person name="Podell S."/>
            <person name="Pinowska A."/>
            <person name="Traller J.C."/>
            <person name="Smith S.R."/>
            <person name="McClure R."/>
            <person name="Beliaev A."/>
            <person name="Bohutskyi P."/>
            <person name="Hill E.A."/>
            <person name="Rabines A."/>
            <person name="Zheng H."/>
            <person name="Allen L.Z."/>
            <person name="Kuo A."/>
            <person name="Grigoriev I.V."/>
            <person name="Allen A.E."/>
            <person name="Hazlebeck D."/>
            <person name="Allen E.E."/>
        </authorList>
    </citation>
    <scope>NUCLEOTIDE SEQUENCE</scope>
    <source>
        <strain evidence="2">Hildebrandi</strain>
    </source>
</reference>
<dbReference type="AlphaFoldDB" id="A0A9K3M3H7"/>
<evidence type="ECO:0000256" key="1">
    <source>
        <dbReference type="SAM" id="MobiDB-lite"/>
    </source>
</evidence>
<reference evidence="2" key="2">
    <citation type="submission" date="2021-04" db="EMBL/GenBank/DDBJ databases">
        <authorList>
            <person name="Podell S."/>
        </authorList>
    </citation>
    <scope>NUCLEOTIDE SEQUENCE</scope>
    <source>
        <strain evidence="2">Hildebrandi</strain>
    </source>
</reference>
<name>A0A9K3M3H7_9STRA</name>
<evidence type="ECO:0000313" key="2">
    <source>
        <dbReference type="EMBL" id="KAG7372630.1"/>
    </source>
</evidence>
<dbReference type="Proteomes" id="UP000693970">
    <property type="component" value="Unassembled WGS sequence"/>
</dbReference>
<gene>
    <name evidence="2" type="ORF">IV203_018773</name>
</gene>
<comment type="caution">
    <text evidence="2">The sequence shown here is derived from an EMBL/GenBank/DDBJ whole genome shotgun (WGS) entry which is preliminary data.</text>
</comment>
<accession>A0A9K3M3H7</accession>
<keyword evidence="3" id="KW-1185">Reference proteome</keyword>
<evidence type="ECO:0000313" key="3">
    <source>
        <dbReference type="Proteomes" id="UP000693970"/>
    </source>
</evidence>
<feature type="region of interest" description="Disordered" evidence="1">
    <location>
        <begin position="150"/>
        <end position="182"/>
    </location>
</feature>
<sequence length="182" mass="20139">MKRPYKNLNEEIDEIHSNTSAESSSIVIEMDDCTYGTTIAEASFSKDSRPQRKRYRMVSAPNSRYGSPLSILAKTTGPILGPISSAIQIADRIPTLCHEIPPDVVSRSASDESSLPANGPSPMPIKLIVFSKLPQKSCMECFLPPVLPKGQPLMRPPRLPTNLQPRQILLPNKDHLQSQNHK</sequence>
<protein>
    <submittedName>
        <fullName evidence="2">Uncharacterized protein</fullName>
    </submittedName>
</protein>
<dbReference type="EMBL" id="JAGRRH010000003">
    <property type="protein sequence ID" value="KAG7372630.1"/>
    <property type="molecule type" value="Genomic_DNA"/>
</dbReference>
<proteinExistence type="predicted"/>